<proteinExistence type="predicted"/>
<accession>A0A6A6RAL1</accession>
<feature type="region of interest" description="Disordered" evidence="1">
    <location>
        <begin position="117"/>
        <end position="197"/>
    </location>
</feature>
<evidence type="ECO:0000313" key="2">
    <source>
        <dbReference type="EMBL" id="KAF2500750.1"/>
    </source>
</evidence>
<evidence type="ECO:0000256" key="1">
    <source>
        <dbReference type="SAM" id="MobiDB-lite"/>
    </source>
</evidence>
<organism evidence="2 3">
    <name type="scientific">Lophium mytilinum</name>
    <dbReference type="NCBI Taxonomy" id="390894"/>
    <lineage>
        <taxon>Eukaryota</taxon>
        <taxon>Fungi</taxon>
        <taxon>Dikarya</taxon>
        <taxon>Ascomycota</taxon>
        <taxon>Pezizomycotina</taxon>
        <taxon>Dothideomycetes</taxon>
        <taxon>Pleosporomycetidae</taxon>
        <taxon>Mytilinidiales</taxon>
        <taxon>Mytilinidiaceae</taxon>
        <taxon>Lophium</taxon>
    </lineage>
</organism>
<gene>
    <name evidence="2" type="ORF">BU16DRAFT_257215</name>
</gene>
<feature type="compositionally biased region" description="Basic and acidic residues" evidence="1">
    <location>
        <begin position="181"/>
        <end position="197"/>
    </location>
</feature>
<protein>
    <submittedName>
        <fullName evidence="2">Uncharacterized protein</fullName>
    </submittedName>
</protein>
<reference evidence="2" key="1">
    <citation type="journal article" date="2020" name="Stud. Mycol.">
        <title>101 Dothideomycetes genomes: a test case for predicting lifestyles and emergence of pathogens.</title>
        <authorList>
            <person name="Haridas S."/>
            <person name="Albert R."/>
            <person name="Binder M."/>
            <person name="Bloem J."/>
            <person name="Labutti K."/>
            <person name="Salamov A."/>
            <person name="Andreopoulos B."/>
            <person name="Baker S."/>
            <person name="Barry K."/>
            <person name="Bills G."/>
            <person name="Bluhm B."/>
            <person name="Cannon C."/>
            <person name="Castanera R."/>
            <person name="Culley D."/>
            <person name="Daum C."/>
            <person name="Ezra D."/>
            <person name="Gonzalez J."/>
            <person name="Henrissat B."/>
            <person name="Kuo A."/>
            <person name="Liang C."/>
            <person name="Lipzen A."/>
            <person name="Lutzoni F."/>
            <person name="Magnuson J."/>
            <person name="Mondo S."/>
            <person name="Nolan M."/>
            <person name="Ohm R."/>
            <person name="Pangilinan J."/>
            <person name="Park H.-J."/>
            <person name="Ramirez L."/>
            <person name="Alfaro M."/>
            <person name="Sun H."/>
            <person name="Tritt A."/>
            <person name="Yoshinaga Y."/>
            <person name="Zwiers L.-H."/>
            <person name="Turgeon B."/>
            <person name="Goodwin S."/>
            <person name="Spatafora J."/>
            <person name="Crous P."/>
            <person name="Grigoriev I."/>
        </authorList>
    </citation>
    <scope>NUCLEOTIDE SEQUENCE</scope>
    <source>
        <strain evidence="2">CBS 269.34</strain>
    </source>
</reference>
<keyword evidence="3" id="KW-1185">Reference proteome</keyword>
<dbReference type="EMBL" id="MU004183">
    <property type="protein sequence ID" value="KAF2500750.1"/>
    <property type="molecule type" value="Genomic_DNA"/>
</dbReference>
<dbReference type="Proteomes" id="UP000799750">
    <property type="component" value="Unassembled WGS sequence"/>
</dbReference>
<evidence type="ECO:0000313" key="3">
    <source>
        <dbReference type="Proteomes" id="UP000799750"/>
    </source>
</evidence>
<dbReference type="AlphaFoldDB" id="A0A6A6RAL1"/>
<sequence length="197" mass="22144">MMTQQKGVRALKIYRVDSYLGSVMRPHPISKSVAVTGLKIGPGDSTIEDLKRGDFSEYHLEGLDPAALYLERTIDVDYLPKKCVMFNLSKEGALHALMEKLLRHRAETIELLRSQPPKAKAKLRKRADEVPKTASVRMTTSSRIRKPRQRAREPPLMKQAILNNAEKYPRPPEESDSASSSDDKKVNTSQKCGDDLA</sequence>
<name>A0A6A6RAL1_9PEZI</name>